<keyword evidence="4" id="KW-1185">Reference proteome</keyword>
<feature type="domain" description="Ig-like" evidence="2">
    <location>
        <begin position="24"/>
        <end position="115"/>
    </location>
</feature>
<evidence type="ECO:0000313" key="4">
    <source>
        <dbReference type="Proteomes" id="UP000596742"/>
    </source>
</evidence>
<comment type="caution">
    <text evidence="3">The sequence shown here is derived from an EMBL/GenBank/DDBJ whole genome shotgun (WGS) entry which is preliminary data.</text>
</comment>
<gene>
    <name evidence="3" type="ORF">MGAL_10B038523</name>
</gene>
<organism evidence="3 4">
    <name type="scientific">Mytilus galloprovincialis</name>
    <name type="common">Mediterranean mussel</name>
    <dbReference type="NCBI Taxonomy" id="29158"/>
    <lineage>
        <taxon>Eukaryota</taxon>
        <taxon>Metazoa</taxon>
        <taxon>Spiralia</taxon>
        <taxon>Lophotrochozoa</taxon>
        <taxon>Mollusca</taxon>
        <taxon>Bivalvia</taxon>
        <taxon>Autobranchia</taxon>
        <taxon>Pteriomorphia</taxon>
        <taxon>Mytilida</taxon>
        <taxon>Mytiloidea</taxon>
        <taxon>Mytilidae</taxon>
        <taxon>Mytilinae</taxon>
        <taxon>Mytilus</taxon>
    </lineage>
</organism>
<dbReference type="PROSITE" id="PS50835">
    <property type="entry name" value="IG_LIKE"/>
    <property type="match status" value="1"/>
</dbReference>
<feature type="transmembrane region" description="Helical" evidence="1">
    <location>
        <begin position="228"/>
        <end position="252"/>
    </location>
</feature>
<dbReference type="InterPro" id="IPR036179">
    <property type="entry name" value="Ig-like_dom_sf"/>
</dbReference>
<keyword evidence="1" id="KW-1133">Transmembrane helix</keyword>
<accession>A0A8B6FE15</accession>
<evidence type="ECO:0000259" key="2">
    <source>
        <dbReference type="PROSITE" id="PS50835"/>
    </source>
</evidence>
<dbReference type="InterPro" id="IPR003599">
    <property type="entry name" value="Ig_sub"/>
</dbReference>
<dbReference type="SUPFAM" id="SSF48726">
    <property type="entry name" value="Immunoglobulin"/>
    <property type="match status" value="1"/>
</dbReference>
<evidence type="ECO:0000313" key="3">
    <source>
        <dbReference type="EMBL" id="VDI47749.1"/>
    </source>
</evidence>
<dbReference type="InterPro" id="IPR013151">
    <property type="entry name" value="Immunoglobulin_dom"/>
</dbReference>
<proteinExistence type="predicted"/>
<dbReference type="OrthoDB" id="5982046at2759"/>
<evidence type="ECO:0000256" key="1">
    <source>
        <dbReference type="SAM" id="Phobius"/>
    </source>
</evidence>
<sequence>MDCTNCSYRVKCCPTCGTSLETGPPLLEIDGNNVYNRSSTIKLSCFSNEEVSTYRFDDWTHSVNGIAVRRTKGKRSGKTSSLLIESCTFKDDGEYTCAAWNENNNQTYWSNKTIAVKVLDAPAVVQASSVDEPILTFSVLYYSKSQARVPKWFAYRQLLTNSTVFTISNDQTNISLDVYGIKIIRLGYCTNLSMKNPTSGEISVFLSNDYGVTEHHFHWKQGQSEFQYMIILLVLTGVIVFIITVGVTAVVIKIKTIQGMNAFKQNQSNTTRGVIYYAAPADENNKNVYDIASSDYLEPVDGETSGHYIDVTERYEEIDDRINTVQQYDDSNHYLEIDI</sequence>
<dbReference type="EMBL" id="UYJE01006654">
    <property type="protein sequence ID" value="VDI47749.1"/>
    <property type="molecule type" value="Genomic_DNA"/>
</dbReference>
<keyword evidence="1" id="KW-0812">Transmembrane</keyword>
<dbReference type="InterPro" id="IPR013783">
    <property type="entry name" value="Ig-like_fold"/>
</dbReference>
<reference evidence="3" key="1">
    <citation type="submission" date="2018-11" db="EMBL/GenBank/DDBJ databases">
        <authorList>
            <person name="Alioto T."/>
            <person name="Alioto T."/>
        </authorList>
    </citation>
    <scope>NUCLEOTIDE SEQUENCE</scope>
</reference>
<dbReference type="Gene3D" id="2.60.40.10">
    <property type="entry name" value="Immunoglobulins"/>
    <property type="match status" value="1"/>
</dbReference>
<dbReference type="Proteomes" id="UP000596742">
    <property type="component" value="Unassembled WGS sequence"/>
</dbReference>
<dbReference type="SMART" id="SM00409">
    <property type="entry name" value="IG"/>
    <property type="match status" value="1"/>
</dbReference>
<dbReference type="InterPro" id="IPR007110">
    <property type="entry name" value="Ig-like_dom"/>
</dbReference>
<dbReference type="Pfam" id="PF00047">
    <property type="entry name" value="ig"/>
    <property type="match status" value="1"/>
</dbReference>
<keyword evidence="1" id="KW-0472">Membrane</keyword>
<protein>
    <recommendedName>
        <fullName evidence="2">Ig-like domain-containing protein</fullName>
    </recommendedName>
</protein>
<name>A0A8B6FE15_MYTGA</name>
<dbReference type="AlphaFoldDB" id="A0A8B6FE15"/>